<keyword evidence="4 7" id="KW-0378">Hydrolase</keyword>
<dbReference type="Gene3D" id="3.20.20.300">
    <property type="entry name" value="Glycoside hydrolase, family 3, N-terminal domain"/>
    <property type="match status" value="1"/>
</dbReference>
<dbReference type="SUPFAM" id="SSF51445">
    <property type="entry name" value="(Trans)glycosidases"/>
    <property type="match status" value="1"/>
</dbReference>
<dbReference type="InterPro" id="IPR017853">
    <property type="entry name" value="GH"/>
</dbReference>
<dbReference type="SUPFAM" id="SSF52279">
    <property type="entry name" value="Beta-D-glucan exohydrolase, C-terminal domain"/>
    <property type="match status" value="1"/>
</dbReference>
<evidence type="ECO:0000256" key="1">
    <source>
        <dbReference type="ARBA" id="ARBA00001231"/>
    </source>
</evidence>
<dbReference type="InterPro" id="IPR036881">
    <property type="entry name" value="Glyco_hydro_3_C_sf"/>
</dbReference>
<sequence>MKRLNLTEKLYQLVIGRLDGSMIGSGGYREKIFGLVDKGIGGFIIFGGSSHQLKEFIVQCQGRCRTRLFFASDVERGVGQQISGATMFPCQMAVAAALRRDSEGDVMLLRQAVDAIVSECIDIGINMPLIPVLDVNRNQFNPIICTRAFSDDPHTVSWLGRLYVEAVEHAGIMCCVKHFPGHGDTAIDSHIALPIIGKTCQELYDVDLVPFAEAINRGTRGVMVGHLSVPCFDETPATLSHRIVTGLLRKKYMFDGLIITDALNMDALSKIDNVPAMCIKAGIDVLLHPLDVDATVDELSMALKNGIIEQTQIDLACKRILAVKDRLNMRPRVIINPRRHAQLSEQLTEMSITLVKGKGEIFPLPWQARLIIVGEDKLCEASPLLTYFDKCTNIKELSPPPSDLSHTAVVIAVFTSIKAWRGNSGLIQGDIDLINGIIGGCHHCVVISFGSPYVLIHFEAADILIAAYEESIHAQLSVIKCLRGEMGFTGCLPVTIKASHPG</sequence>
<dbReference type="InterPro" id="IPR001764">
    <property type="entry name" value="Glyco_hydro_3_N"/>
</dbReference>
<accession>A0A0F3GXQ4</accession>
<name>A0A0F3GXQ4_9BACT</name>
<keyword evidence="8" id="KW-1185">Reference proteome</keyword>
<comment type="similarity">
    <text evidence="2">Belongs to the glycosyl hydrolase 3 family.</text>
</comment>
<dbReference type="Proteomes" id="UP000033423">
    <property type="component" value="Unassembled WGS sequence"/>
</dbReference>
<keyword evidence="5" id="KW-0326">Glycosidase</keyword>
<dbReference type="AlphaFoldDB" id="A0A0F3GXQ4"/>
<dbReference type="Pfam" id="PF00933">
    <property type="entry name" value="Glyco_hydro_3"/>
    <property type="match status" value="1"/>
</dbReference>
<evidence type="ECO:0000313" key="7">
    <source>
        <dbReference type="EMBL" id="KJU86650.1"/>
    </source>
</evidence>
<evidence type="ECO:0000256" key="4">
    <source>
        <dbReference type="ARBA" id="ARBA00022801"/>
    </source>
</evidence>
<evidence type="ECO:0000256" key="5">
    <source>
        <dbReference type="ARBA" id="ARBA00023295"/>
    </source>
</evidence>
<organism evidence="7 8">
    <name type="scientific">Candidatus Magnetobacterium bavaricum</name>
    <dbReference type="NCBI Taxonomy" id="29290"/>
    <lineage>
        <taxon>Bacteria</taxon>
        <taxon>Pseudomonadati</taxon>
        <taxon>Nitrospirota</taxon>
        <taxon>Thermodesulfovibrionia</taxon>
        <taxon>Thermodesulfovibrionales</taxon>
        <taxon>Candidatus Magnetobacteriaceae</taxon>
        <taxon>Candidatus Magnetobacterium</taxon>
    </lineage>
</organism>
<reference evidence="7 8" key="1">
    <citation type="submission" date="2015-02" db="EMBL/GenBank/DDBJ databases">
        <title>Single-cell genomics of uncultivated deep-branching MTB reveals a conserved set of magnetosome genes.</title>
        <authorList>
            <person name="Kolinko S."/>
            <person name="Richter M."/>
            <person name="Glockner F.O."/>
            <person name="Brachmann A."/>
            <person name="Schuler D."/>
        </authorList>
    </citation>
    <scope>NUCLEOTIDE SEQUENCE [LARGE SCALE GENOMIC DNA]</scope>
    <source>
        <strain evidence="7">TM-1</strain>
    </source>
</reference>
<evidence type="ECO:0000256" key="3">
    <source>
        <dbReference type="ARBA" id="ARBA00012663"/>
    </source>
</evidence>
<evidence type="ECO:0000259" key="6">
    <source>
        <dbReference type="Pfam" id="PF00933"/>
    </source>
</evidence>
<dbReference type="GO" id="GO:0005975">
    <property type="term" value="P:carbohydrate metabolic process"/>
    <property type="evidence" value="ECO:0007669"/>
    <property type="project" value="InterPro"/>
</dbReference>
<comment type="caution">
    <text evidence="7">The sequence shown here is derived from an EMBL/GenBank/DDBJ whole genome shotgun (WGS) entry which is preliminary data.</text>
</comment>
<dbReference type="InterPro" id="IPR019800">
    <property type="entry name" value="Glyco_hydro_3_AS"/>
</dbReference>
<dbReference type="EC" id="3.2.1.52" evidence="3"/>
<dbReference type="PANTHER" id="PTHR30480:SF13">
    <property type="entry name" value="BETA-HEXOSAMINIDASE"/>
    <property type="match status" value="1"/>
</dbReference>
<gene>
    <name evidence="7" type="ORF">MBAV_001156</name>
</gene>
<dbReference type="InterPro" id="IPR050226">
    <property type="entry name" value="NagZ_Beta-hexosaminidase"/>
</dbReference>
<feature type="domain" description="Glycoside hydrolase family 3 N-terminal" evidence="6">
    <location>
        <begin position="8"/>
        <end position="322"/>
    </location>
</feature>
<dbReference type="PANTHER" id="PTHR30480">
    <property type="entry name" value="BETA-HEXOSAMINIDASE-RELATED"/>
    <property type="match status" value="1"/>
</dbReference>
<dbReference type="GO" id="GO:0009254">
    <property type="term" value="P:peptidoglycan turnover"/>
    <property type="evidence" value="ECO:0007669"/>
    <property type="project" value="TreeGrafter"/>
</dbReference>
<dbReference type="PROSITE" id="PS00775">
    <property type="entry name" value="GLYCOSYL_HYDROL_F3"/>
    <property type="match status" value="1"/>
</dbReference>
<evidence type="ECO:0000313" key="8">
    <source>
        <dbReference type="Proteomes" id="UP000033423"/>
    </source>
</evidence>
<protein>
    <recommendedName>
        <fullName evidence="3">beta-N-acetylhexosaminidase</fullName>
        <ecNumber evidence="3">3.2.1.52</ecNumber>
    </recommendedName>
</protein>
<dbReference type="EMBL" id="LACI01000512">
    <property type="protein sequence ID" value="KJU86650.1"/>
    <property type="molecule type" value="Genomic_DNA"/>
</dbReference>
<comment type="catalytic activity">
    <reaction evidence="1">
        <text>Hydrolysis of terminal non-reducing N-acetyl-D-hexosamine residues in N-acetyl-beta-D-hexosaminides.</text>
        <dbReference type="EC" id="3.2.1.52"/>
    </reaction>
</comment>
<evidence type="ECO:0000256" key="2">
    <source>
        <dbReference type="ARBA" id="ARBA00005336"/>
    </source>
</evidence>
<dbReference type="GO" id="GO:0004563">
    <property type="term" value="F:beta-N-acetylhexosaminidase activity"/>
    <property type="evidence" value="ECO:0007669"/>
    <property type="project" value="UniProtKB-EC"/>
</dbReference>
<dbReference type="PATRIC" id="fig|29290.4.peg.1523"/>
<dbReference type="Gene3D" id="3.40.50.1700">
    <property type="entry name" value="Glycoside hydrolase family 3 C-terminal domain"/>
    <property type="match status" value="1"/>
</dbReference>
<dbReference type="InterPro" id="IPR036962">
    <property type="entry name" value="Glyco_hydro_3_N_sf"/>
</dbReference>
<proteinExistence type="inferred from homology"/>